<organism evidence="4 5">
    <name type="scientific">Stutzerimonas stutzeri</name>
    <name type="common">Pseudomonas stutzeri</name>
    <dbReference type="NCBI Taxonomy" id="316"/>
    <lineage>
        <taxon>Bacteria</taxon>
        <taxon>Pseudomonadati</taxon>
        <taxon>Pseudomonadota</taxon>
        <taxon>Gammaproteobacteria</taxon>
        <taxon>Pseudomonadales</taxon>
        <taxon>Pseudomonadaceae</taxon>
        <taxon>Stutzerimonas</taxon>
    </lineage>
</organism>
<dbReference type="SUPFAM" id="SSF51735">
    <property type="entry name" value="NAD(P)-binding Rossmann-fold domains"/>
    <property type="match status" value="1"/>
</dbReference>
<evidence type="ECO:0000256" key="1">
    <source>
        <dbReference type="ARBA" id="ARBA00023002"/>
    </source>
</evidence>
<dbReference type="CDD" id="cd12164">
    <property type="entry name" value="GDH_like_2"/>
    <property type="match status" value="1"/>
</dbReference>
<dbReference type="EMBL" id="CP007509">
    <property type="protein sequence ID" value="AHY43545.1"/>
    <property type="molecule type" value="Genomic_DNA"/>
</dbReference>
<proteinExistence type="predicted"/>
<evidence type="ECO:0000313" key="4">
    <source>
        <dbReference type="EMBL" id="AHY43545.1"/>
    </source>
</evidence>
<evidence type="ECO:0000256" key="2">
    <source>
        <dbReference type="ARBA" id="ARBA00023027"/>
    </source>
</evidence>
<dbReference type="InterPro" id="IPR006140">
    <property type="entry name" value="D-isomer_DH_NAD-bd"/>
</dbReference>
<dbReference type="Gene3D" id="3.40.50.720">
    <property type="entry name" value="NAD(P)-binding Rossmann-like Domain"/>
    <property type="match status" value="2"/>
</dbReference>
<dbReference type="PATRIC" id="fig|316.97.peg.2821"/>
<dbReference type="Pfam" id="PF02826">
    <property type="entry name" value="2-Hacid_dh_C"/>
    <property type="match status" value="1"/>
</dbReference>
<dbReference type="Proteomes" id="UP000025238">
    <property type="component" value="Chromosome"/>
</dbReference>
<sequence>MHILLCGSFDDDERDAWLAELQDALPDAHWHLTVTPADAELITAAVVANPRPGSLRGLPNLRLIQSLWAGVDRLLSDPSLPDVPLARMVDPAMSAAMAETALWATLSLHRHFYAYARQQHARDWQQLPQRRADEIQVTLLGTGQMGRVCATRLLALGYRVTGWNLHGGTVEGLSLEHGEDALWPLLARSDIVINLLPLTAQTSDLLDQRFFAALRPGAGLINLARGGHLVEADLLQALACGQVGHAVLDVFRSEPLPSEHPFWSHPQVTVLPHVAAATDMRSAARIAARNLLALRDGHPLSDLVERSRGY</sequence>
<dbReference type="PANTHER" id="PTHR43333">
    <property type="entry name" value="2-HACID_DH_C DOMAIN-CONTAINING PROTEIN"/>
    <property type="match status" value="1"/>
</dbReference>
<dbReference type="InterPro" id="IPR036291">
    <property type="entry name" value="NAD(P)-bd_dom_sf"/>
</dbReference>
<accession>A0A023WV17</accession>
<dbReference type="GO" id="GO:0016491">
    <property type="term" value="F:oxidoreductase activity"/>
    <property type="evidence" value="ECO:0007669"/>
    <property type="project" value="UniProtKB-KW"/>
</dbReference>
<name>A0A023WV17_STUST</name>
<dbReference type="PANTHER" id="PTHR43333:SF1">
    <property type="entry name" value="D-ISOMER SPECIFIC 2-HYDROXYACID DEHYDROGENASE NAD-BINDING DOMAIN-CONTAINING PROTEIN"/>
    <property type="match status" value="1"/>
</dbReference>
<protein>
    <submittedName>
        <fullName evidence="4">2-hydroxyacid dehydrogenase</fullName>
    </submittedName>
</protein>
<reference evidence="4 5" key="1">
    <citation type="submission" date="2014-03" db="EMBL/GenBank/DDBJ databases">
        <title>Complete genome sequence of Pseudomonas stutzeri 19SMN4.</title>
        <authorList>
            <person name="Brunet-Galmes I."/>
            <person name="Nogales B."/>
            <person name="Busquets A."/>
            <person name="Pena A."/>
            <person name="Gomila M."/>
            <person name="Garcia-Valdes E."/>
            <person name="Lalucat J."/>
            <person name="Bennasar A."/>
            <person name="Bosch R."/>
        </authorList>
    </citation>
    <scope>NUCLEOTIDE SEQUENCE [LARGE SCALE GENOMIC DNA]</scope>
    <source>
        <strain evidence="4 5">19SMN4</strain>
    </source>
</reference>
<evidence type="ECO:0000313" key="5">
    <source>
        <dbReference type="Proteomes" id="UP000025238"/>
    </source>
</evidence>
<keyword evidence="2" id="KW-0520">NAD</keyword>
<dbReference type="KEGG" id="pstu:UIB01_14105"/>
<gene>
    <name evidence="4" type="ORF">UIB01_14105</name>
</gene>
<dbReference type="AlphaFoldDB" id="A0A023WV17"/>
<dbReference type="GO" id="GO:0051287">
    <property type="term" value="F:NAD binding"/>
    <property type="evidence" value="ECO:0007669"/>
    <property type="project" value="InterPro"/>
</dbReference>
<feature type="domain" description="D-isomer specific 2-hydroxyacid dehydrogenase NAD-binding" evidence="3">
    <location>
        <begin position="103"/>
        <end position="275"/>
    </location>
</feature>
<keyword evidence="1" id="KW-0560">Oxidoreductase</keyword>
<evidence type="ECO:0000259" key="3">
    <source>
        <dbReference type="Pfam" id="PF02826"/>
    </source>
</evidence>